<organism evidence="3 4">
    <name type="scientific">Thalassiosira pseudonana</name>
    <name type="common">Marine diatom</name>
    <name type="synonym">Cyclotella nana</name>
    <dbReference type="NCBI Taxonomy" id="35128"/>
    <lineage>
        <taxon>Eukaryota</taxon>
        <taxon>Sar</taxon>
        <taxon>Stramenopiles</taxon>
        <taxon>Ochrophyta</taxon>
        <taxon>Bacillariophyta</taxon>
        <taxon>Coscinodiscophyceae</taxon>
        <taxon>Thalassiosirophycidae</taxon>
        <taxon>Thalassiosirales</taxon>
        <taxon>Thalassiosiraceae</taxon>
        <taxon>Thalassiosira</taxon>
    </lineage>
</organism>
<evidence type="ECO:0000256" key="2">
    <source>
        <dbReference type="SAM" id="Phobius"/>
    </source>
</evidence>
<reference evidence="3 4" key="2">
    <citation type="journal article" date="2008" name="Nature">
        <title>The Phaeodactylum genome reveals the evolutionary history of diatom genomes.</title>
        <authorList>
            <person name="Bowler C."/>
            <person name="Allen A.E."/>
            <person name="Badger J.H."/>
            <person name="Grimwood J."/>
            <person name="Jabbari K."/>
            <person name="Kuo A."/>
            <person name="Maheswari U."/>
            <person name="Martens C."/>
            <person name="Maumus F."/>
            <person name="Otillar R.P."/>
            <person name="Rayko E."/>
            <person name="Salamov A."/>
            <person name="Vandepoele K."/>
            <person name="Beszteri B."/>
            <person name="Gruber A."/>
            <person name="Heijde M."/>
            <person name="Katinka M."/>
            <person name="Mock T."/>
            <person name="Valentin K."/>
            <person name="Verret F."/>
            <person name="Berges J.A."/>
            <person name="Brownlee C."/>
            <person name="Cadoret J.P."/>
            <person name="Chiovitti A."/>
            <person name="Choi C.J."/>
            <person name="Coesel S."/>
            <person name="De Martino A."/>
            <person name="Detter J.C."/>
            <person name="Durkin C."/>
            <person name="Falciatore A."/>
            <person name="Fournet J."/>
            <person name="Haruta M."/>
            <person name="Huysman M.J."/>
            <person name="Jenkins B.D."/>
            <person name="Jiroutova K."/>
            <person name="Jorgensen R.E."/>
            <person name="Joubert Y."/>
            <person name="Kaplan A."/>
            <person name="Kroger N."/>
            <person name="Kroth P.G."/>
            <person name="La Roche J."/>
            <person name="Lindquist E."/>
            <person name="Lommer M."/>
            <person name="Martin-Jezequel V."/>
            <person name="Lopez P.J."/>
            <person name="Lucas S."/>
            <person name="Mangogna M."/>
            <person name="McGinnis K."/>
            <person name="Medlin L.K."/>
            <person name="Montsant A."/>
            <person name="Oudot-Le Secq M.P."/>
            <person name="Napoli C."/>
            <person name="Obornik M."/>
            <person name="Parker M.S."/>
            <person name="Petit J.L."/>
            <person name="Porcel B.M."/>
            <person name="Poulsen N."/>
            <person name="Robison M."/>
            <person name="Rychlewski L."/>
            <person name="Rynearson T.A."/>
            <person name="Schmutz J."/>
            <person name="Shapiro H."/>
            <person name="Siaut M."/>
            <person name="Stanley M."/>
            <person name="Sussman M.R."/>
            <person name="Taylor A.R."/>
            <person name="Vardi A."/>
            <person name="von Dassow P."/>
            <person name="Vyverman W."/>
            <person name="Willis A."/>
            <person name="Wyrwicz L.S."/>
            <person name="Rokhsar D.S."/>
            <person name="Weissenbach J."/>
            <person name="Armbrust E.V."/>
            <person name="Green B.R."/>
            <person name="Van de Peer Y."/>
            <person name="Grigoriev I.V."/>
        </authorList>
    </citation>
    <scope>NUCLEOTIDE SEQUENCE [LARGE SCALE GENOMIC DNA]</scope>
    <source>
        <strain evidence="3 4">CCMP1335</strain>
    </source>
</reference>
<feature type="compositionally biased region" description="Polar residues" evidence="1">
    <location>
        <begin position="383"/>
        <end position="393"/>
    </location>
</feature>
<keyword evidence="4" id="KW-1185">Reference proteome</keyword>
<dbReference type="Proteomes" id="UP000001449">
    <property type="component" value="Chromosome 10"/>
</dbReference>
<protein>
    <submittedName>
        <fullName evidence="3">Uncharacterized protein</fullName>
    </submittedName>
</protein>
<dbReference type="RefSeq" id="XP_002292588.1">
    <property type="nucleotide sequence ID" value="XM_002292552.1"/>
</dbReference>
<evidence type="ECO:0000256" key="1">
    <source>
        <dbReference type="SAM" id="MobiDB-lite"/>
    </source>
</evidence>
<feature type="compositionally biased region" description="Basic and acidic residues" evidence="1">
    <location>
        <begin position="307"/>
        <end position="351"/>
    </location>
</feature>
<keyword evidence="2" id="KW-0472">Membrane</keyword>
<gene>
    <name evidence="3" type="ORF">THAPSDRAFT_8302</name>
</gene>
<feature type="region of interest" description="Disordered" evidence="1">
    <location>
        <begin position="307"/>
        <end position="393"/>
    </location>
</feature>
<dbReference type="eggNOG" id="ENOG502SEWQ">
    <property type="taxonomic scope" value="Eukaryota"/>
</dbReference>
<accession>B8C937</accession>
<feature type="transmembrane region" description="Helical" evidence="2">
    <location>
        <begin position="163"/>
        <end position="180"/>
    </location>
</feature>
<keyword evidence="2" id="KW-1133">Transmembrane helix</keyword>
<dbReference type="AlphaFoldDB" id="B8C937"/>
<evidence type="ECO:0000313" key="4">
    <source>
        <dbReference type="Proteomes" id="UP000001449"/>
    </source>
</evidence>
<reference evidence="3 4" key="1">
    <citation type="journal article" date="2004" name="Science">
        <title>The genome of the diatom Thalassiosira pseudonana: ecology, evolution, and metabolism.</title>
        <authorList>
            <person name="Armbrust E.V."/>
            <person name="Berges J.A."/>
            <person name="Bowler C."/>
            <person name="Green B.R."/>
            <person name="Martinez D."/>
            <person name="Putnam N.H."/>
            <person name="Zhou S."/>
            <person name="Allen A.E."/>
            <person name="Apt K.E."/>
            <person name="Bechner M."/>
            <person name="Brzezinski M.A."/>
            <person name="Chaal B.K."/>
            <person name="Chiovitti A."/>
            <person name="Davis A.K."/>
            <person name="Demarest M.S."/>
            <person name="Detter J.C."/>
            <person name="Glavina T."/>
            <person name="Goodstein D."/>
            <person name="Hadi M.Z."/>
            <person name="Hellsten U."/>
            <person name="Hildebrand M."/>
            <person name="Jenkins B.D."/>
            <person name="Jurka J."/>
            <person name="Kapitonov V.V."/>
            <person name="Kroger N."/>
            <person name="Lau W.W."/>
            <person name="Lane T.W."/>
            <person name="Larimer F.W."/>
            <person name="Lippmeier J.C."/>
            <person name="Lucas S."/>
            <person name="Medina M."/>
            <person name="Montsant A."/>
            <person name="Obornik M."/>
            <person name="Parker M.S."/>
            <person name="Palenik B."/>
            <person name="Pazour G.J."/>
            <person name="Richardson P.M."/>
            <person name="Rynearson T.A."/>
            <person name="Saito M.A."/>
            <person name="Schwartz D.C."/>
            <person name="Thamatrakoln K."/>
            <person name="Valentin K."/>
            <person name="Vardi A."/>
            <person name="Wilkerson F.P."/>
            <person name="Rokhsar D.S."/>
        </authorList>
    </citation>
    <scope>NUCLEOTIDE SEQUENCE [LARGE SCALE GENOMIC DNA]</scope>
    <source>
        <strain evidence="3 4">CCMP1335</strain>
    </source>
</reference>
<dbReference type="EMBL" id="CM000646">
    <property type="protein sequence ID" value="EED89784.1"/>
    <property type="molecule type" value="Genomic_DNA"/>
</dbReference>
<dbReference type="PaxDb" id="35128-Thaps8302"/>
<evidence type="ECO:0000313" key="3">
    <source>
        <dbReference type="EMBL" id="EED89784.1"/>
    </source>
</evidence>
<dbReference type="InParanoid" id="B8C937"/>
<sequence length="393" mass="45204">MPKYTTQHQRRHNYISCFSLSKILTTILLFTLTPPPIVIVHHPHHDTSTTTTTASLLPQLLPPVSASGLLADLATQLTNRIFPPEDYIDEDIDIETRTFTIVEISDMRARDIKRRLARYHGYGADELGRMIDKKDLINTLSYEEHKVFQAEVDKRKWRRFKMTVVYTVGAVVLVMFWPLIKHAWEVAKVNLEVYTDRRKHEIGRCREFNSFKGYFGIFLLFIIDMLSMWLSISVLLSWVMTSKYFFPVPSLPIRPAQLLTPKGGDAGALGKYGINVGPMVISWLFRFLNGRVEAMIGKAMAAAFQDQRRREKEDMKRMRKEERAKEKEAKREAKREAKAREAEESSRREAMGETEEDEVTNNNVDATTMSSDVDLDADVTLEDTGTSNFDDLD</sequence>
<dbReference type="GeneID" id="7451055"/>
<feature type="transmembrane region" description="Helical" evidence="2">
    <location>
        <begin position="214"/>
        <end position="239"/>
    </location>
</feature>
<dbReference type="KEGG" id="tps:THAPSDRAFT_8302"/>
<dbReference type="CDD" id="cd22249">
    <property type="entry name" value="UDM1_RNF168_RNF169-like"/>
    <property type="match status" value="1"/>
</dbReference>
<keyword evidence="2" id="KW-0812">Transmembrane</keyword>
<dbReference type="HOGENOM" id="CLU_703022_0_0_1"/>
<proteinExistence type="predicted"/>
<name>B8C937_THAPS</name>
<dbReference type="OMA" id="FWPLIKH"/>